<dbReference type="PANTHER" id="PTHR36251">
    <property type="entry name" value="FELS-1 PROPHAGE HOST SPECIFICITY PROTEIN-RELATED"/>
    <property type="match status" value="1"/>
</dbReference>
<feature type="domain" description="Tip attachment protein J HDII-ins2" evidence="4">
    <location>
        <begin position="89"/>
        <end position="215"/>
    </location>
</feature>
<protein>
    <submittedName>
        <fullName evidence="5">Phage tail protein</fullName>
    </submittedName>
</protein>
<evidence type="ECO:0000313" key="6">
    <source>
        <dbReference type="Proteomes" id="UP001617689"/>
    </source>
</evidence>
<dbReference type="PANTHER" id="PTHR36251:SF2">
    <property type="entry name" value="GIFSY-2 PROPHAGE HOST SPECIFICITY PROTEIN J, PHAGE LAMBDA"/>
    <property type="match status" value="1"/>
</dbReference>
<comment type="caution">
    <text evidence="5">The sequence shown here is derived from an EMBL/GenBank/DDBJ whole genome shotgun (WGS) entry which is preliminary data.</text>
</comment>
<dbReference type="Gene3D" id="1.10.287.1490">
    <property type="match status" value="1"/>
</dbReference>
<evidence type="ECO:0000256" key="1">
    <source>
        <dbReference type="SAM" id="MobiDB-lite"/>
    </source>
</evidence>
<evidence type="ECO:0000259" key="3">
    <source>
        <dbReference type="Pfam" id="PF13550"/>
    </source>
</evidence>
<reference evidence="5 6" key="1">
    <citation type="submission" date="2024-10" db="EMBL/GenBank/DDBJ databases">
        <authorList>
            <person name="Lu C.-H."/>
        </authorList>
    </citation>
    <scope>NUCLEOTIDE SEQUENCE [LARGE SCALE GENOMIC DNA]</scope>
    <source>
        <strain evidence="5 6">22ZTDG03-2</strain>
    </source>
</reference>
<dbReference type="Pfam" id="PF09327">
    <property type="entry name" value="Phage_Tail_Tip"/>
    <property type="match status" value="1"/>
</dbReference>
<organism evidence="5 6">
    <name type="scientific">Pectobacterium actinidiae</name>
    <dbReference type="NCBI Taxonomy" id="1507808"/>
    <lineage>
        <taxon>Bacteria</taxon>
        <taxon>Pseudomonadati</taxon>
        <taxon>Pseudomonadota</taxon>
        <taxon>Gammaproteobacteria</taxon>
        <taxon>Enterobacterales</taxon>
        <taxon>Pectobacteriaceae</taxon>
        <taxon>Pectobacterium</taxon>
    </lineage>
</organism>
<keyword evidence="6" id="KW-1185">Reference proteome</keyword>
<dbReference type="InterPro" id="IPR036116">
    <property type="entry name" value="FN3_sf"/>
</dbReference>
<dbReference type="InterPro" id="IPR055385">
    <property type="entry name" value="GpJ_HDII-ins2"/>
</dbReference>
<name>A0ABW8G8H5_9GAMM</name>
<proteinExistence type="predicted"/>
<dbReference type="Proteomes" id="UP001617689">
    <property type="component" value="Unassembled WGS sequence"/>
</dbReference>
<sequence>MHVIEGHKSGSSNARTPVESPDSIQSTSYAKILLALGEGEFKGGLDGTRIFLDGTPITDANGNANFSGVTWEFRAGTPDQSYIPGFPGVENEITVSTELTSQTPWVRSLTNTQLSAARLRFSWSALQQQQDNGDVSGYRVEYAIDVATDGGSYHELLKTAVDGKTTTKYERSHRIDLPRANTGWQIRVRRITPNSTSNRIADRMVIEAITEVIDAKLRYPETALLFVQFDAKQFQNIPIVSCEPDGRIIRIPSNYDPVARQYSGAWDGTFKWAWTNNPAWIYYDIQISERFGLGNRIRAENLALTKWDLYRISQYCDQLVPDGRGGSGTEPRFLCDVYIQSQEEAWTVLNDLGAIFRGATFWANNQMNVIADMPRDIDYIVTRANVKDGKFTYSNASEKTHYSQAMVSWSDPANNYQDAIESVSDNKLVMRYGIKQADVTAIGCVRQTEAIRRGKWILHTNDADRAISYMMGLDGDIPVPGSIVGVADALLAGRPLGGRISAVNGRNITLDRVSSAAVGERLIINLPSGKAQGRTIEAVNDKIVTVTTEYSETPIPESVWAVDATDLALQLYRVIGVAEGEDGVSFDITGIQYDPDKWAKIDTGARIESRPISVIPPSVQPAPANVAISSYNAVDQGINITTLRVTWDRAESAIAYDAQWRRDNGNWINAPRTSALGFEVSGIYAGQYQARVRAINASEISSMWANAQETTLNGKEGNPPALASFTTAPLVFGIQLDWAFPADTADTLKTEIQYSSNSDGQNALLLADLAYPARSYQQMGLSIGQEFFYRARIVDKSGNQGPWTGWIRGESSTDVSDITDIIVKEVTDSGAWKSLIGDIENNSQHIAEQAGQIADGMRDSIEQAKAIIRNSLANDAETRRWRAQNGARTAEITETRAAVANEVEARTIAMLEMQSSIGTTNSNLNALQQTVTTLKQTTAQDIASLNSKMTAAESGIEGNSTAIGGLETIVSQHSGTLESQSSAITQLGSSVGTAQQTADNAQSAANAAQSTATGASNAVSALDTKVTQQGNTITSQGTQITQITASVGTAQSTANNAQSTANGAVQSVNSVSATVTQQGNTITSQGTQINSLTATVNGVSAEISDVSSVVNGIDAKMSAYRSIKVAVDANGRQYIAGIGLDVSNSQTGMQANIIMLADRFTMMTTAGGVPTPIFTTQGTQAILRDAVIGDATISNAKIKDGAITQAKISNSLQSVNYAAGTTGFKIDFSGNNMEINGNMPGEGRMSITNNRIVVYDNNNQVAVVVGRKL</sequence>
<evidence type="ECO:0000259" key="4">
    <source>
        <dbReference type="Pfam" id="PF24801"/>
    </source>
</evidence>
<dbReference type="SUPFAM" id="SSF49265">
    <property type="entry name" value="Fibronectin type III"/>
    <property type="match status" value="1"/>
</dbReference>
<dbReference type="Gene3D" id="2.60.40.10">
    <property type="entry name" value="Immunoglobulins"/>
    <property type="match status" value="2"/>
</dbReference>
<dbReference type="Pfam" id="PF24801">
    <property type="entry name" value="FNIII-A_GpJ"/>
    <property type="match status" value="1"/>
</dbReference>
<gene>
    <name evidence="5" type="ORF">ACIPUP_07335</name>
</gene>
<dbReference type="InterPro" id="IPR032876">
    <property type="entry name" value="J_dom"/>
</dbReference>
<dbReference type="InterPro" id="IPR015406">
    <property type="entry name" value="GpJ_CSF"/>
</dbReference>
<dbReference type="RefSeq" id="WP_400395121.1">
    <property type="nucleotide sequence ID" value="NZ_JBIXLL010000003.1"/>
</dbReference>
<dbReference type="EMBL" id="JBIXLL010000003">
    <property type="protein sequence ID" value="MFJ5428964.1"/>
    <property type="molecule type" value="Genomic_DNA"/>
</dbReference>
<feature type="domain" description="Tip attachment protein J" evidence="3">
    <location>
        <begin position="341"/>
        <end position="503"/>
    </location>
</feature>
<evidence type="ECO:0000259" key="2">
    <source>
        <dbReference type="Pfam" id="PF09327"/>
    </source>
</evidence>
<evidence type="ECO:0000313" key="5">
    <source>
        <dbReference type="EMBL" id="MFJ5428964.1"/>
    </source>
</evidence>
<feature type="domain" description="Tip attachment protein J central straight fiber" evidence="2">
    <location>
        <begin position="1103"/>
        <end position="1244"/>
    </location>
</feature>
<dbReference type="InterPro" id="IPR013783">
    <property type="entry name" value="Ig-like_fold"/>
</dbReference>
<feature type="region of interest" description="Disordered" evidence="1">
    <location>
        <begin position="1"/>
        <end position="22"/>
    </location>
</feature>
<dbReference type="InterPro" id="IPR053171">
    <property type="entry name" value="Viral_Tip_Attach_Protein"/>
</dbReference>
<accession>A0ABW8G8H5</accession>
<dbReference type="Pfam" id="PF13550">
    <property type="entry name" value="Phage-tail_3"/>
    <property type="match status" value="1"/>
</dbReference>